<evidence type="ECO:0000256" key="2">
    <source>
        <dbReference type="ARBA" id="ARBA00004496"/>
    </source>
</evidence>
<dbReference type="Proteomes" id="UP001108240">
    <property type="component" value="Unplaced"/>
</dbReference>
<dbReference type="GeneTree" id="ENSGT00940000155436"/>
<evidence type="ECO:0000256" key="10">
    <source>
        <dbReference type="SAM" id="MobiDB-lite"/>
    </source>
</evidence>
<feature type="region of interest" description="Disordered" evidence="10">
    <location>
        <begin position="1"/>
        <end position="161"/>
    </location>
</feature>
<dbReference type="Ensembl" id="ENSCCRT00000086900.2">
    <property type="protein sequence ID" value="ENSCCRP00000080081.2"/>
    <property type="gene ID" value="ENSCCRG00000043431.2"/>
</dbReference>
<keyword evidence="13" id="KW-1185">Reference proteome</keyword>
<evidence type="ECO:0000256" key="5">
    <source>
        <dbReference type="ARBA" id="ARBA00022553"/>
    </source>
</evidence>
<feature type="region of interest" description="Disordered" evidence="10">
    <location>
        <begin position="189"/>
        <end position="272"/>
    </location>
</feature>
<feature type="compositionally biased region" description="Acidic residues" evidence="10">
    <location>
        <begin position="255"/>
        <end position="264"/>
    </location>
</feature>
<comment type="subcellular location">
    <subcellularLocation>
        <location evidence="2">Cytoplasm</location>
    </subcellularLocation>
    <subcellularLocation>
        <location evidence="1">Nucleus</location>
    </subcellularLocation>
</comment>
<keyword evidence="8" id="KW-0804">Transcription</keyword>
<keyword evidence="6" id="KW-0832">Ubl conjugation</keyword>
<dbReference type="GO" id="GO:0005634">
    <property type="term" value="C:nucleus"/>
    <property type="evidence" value="ECO:0007669"/>
    <property type="project" value="UniProtKB-SubCell"/>
</dbReference>
<feature type="compositionally biased region" description="Low complexity" evidence="10">
    <location>
        <begin position="31"/>
        <end position="50"/>
    </location>
</feature>
<feature type="compositionally biased region" description="Polar residues" evidence="10">
    <location>
        <begin position="1"/>
        <end position="23"/>
    </location>
</feature>
<keyword evidence="5" id="KW-0597">Phosphoprotein</keyword>
<dbReference type="AlphaFoldDB" id="A0A8C1EQ33"/>
<evidence type="ECO:0000256" key="9">
    <source>
        <dbReference type="ARBA" id="ARBA00023242"/>
    </source>
</evidence>
<evidence type="ECO:0000256" key="4">
    <source>
        <dbReference type="ARBA" id="ARBA00022499"/>
    </source>
</evidence>
<evidence type="ECO:0000256" key="7">
    <source>
        <dbReference type="ARBA" id="ARBA00023015"/>
    </source>
</evidence>
<accession>A0A8C1EQ33</accession>
<dbReference type="PANTHER" id="PTHR31169">
    <property type="entry name" value="OS05G0300700 PROTEIN"/>
    <property type="match status" value="1"/>
</dbReference>
<dbReference type="InterPro" id="IPR018866">
    <property type="entry name" value="Znf-4CXXC_R1"/>
</dbReference>
<evidence type="ECO:0000256" key="8">
    <source>
        <dbReference type="ARBA" id="ARBA00023163"/>
    </source>
</evidence>
<evidence type="ECO:0000313" key="13">
    <source>
        <dbReference type="Proteomes" id="UP001108240"/>
    </source>
</evidence>
<reference evidence="12" key="2">
    <citation type="submission" date="2025-09" db="UniProtKB">
        <authorList>
            <consortium name="Ensembl"/>
        </authorList>
    </citation>
    <scope>IDENTIFICATION</scope>
</reference>
<organism evidence="12 13">
    <name type="scientific">Cyprinus carpio carpio</name>
    <dbReference type="NCBI Taxonomy" id="630221"/>
    <lineage>
        <taxon>Eukaryota</taxon>
        <taxon>Metazoa</taxon>
        <taxon>Chordata</taxon>
        <taxon>Craniata</taxon>
        <taxon>Vertebrata</taxon>
        <taxon>Euteleostomi</taxon>
        <taxon>Actinopterygii</taxon>
        <taxon>Neopterygii</taxon>
        <taxon>Teleostei</taxon>
        <taxon>Ostariophysi</taxon>
        <taxon>Cypriniformes</taxon>
        <taxon>Cyprinidae</taxon>
        <taxon>Cyprininae</taxon>
        <taxon>Cyprinus</taxon>
    </lineage>
</organism>
<dbReference type="GO" id="GO:0006355">
    <property type="term" value="P:regulation of DNA-templated transcription"/>
    <property type="evidence" value="ECO:0007669"/>
    <property type="project" value="InterPro"/>
</dbReference>
<feature type="compositionally biased region" description="Basic and acidic residues" evidence="10">
    <location>
        <begin position="135"/>
        <end position="149"/>
    </location>
</feature>
<keyword evidence="3" id="KW-0963">Cytoplasm</keyword>
<evidence type="ECO:0000256" key="1">
    <source>
        <dbReference type="ARBA" id="ARBA00004123"/>
    </source>
</evidence>
<protein>
    <submittedName>
        <fullName evidence="12">Cell division cycle associated 7a</fullName>
    </submittedName>
</protein>
<keyword evidence="7" id="KW-0805">Transcription regulation</keyword>
<dbReference type="OMA" id="DCWGIRG"/>
<feature type="domain" description="Zinc-finger" evidence="11">
    <location>
        <begin position="306"/>
        <end position="403"/>
    </location>
</feature>
<evidence type="ECO:0000313" key="12">
    <source>
        <dbReference type="Ensembl" id="ENSCCRP00000080081.2"/>
    </source>
</evidence>
<dbReference type="PANTHER" id="PTHR31169:SF2">
    <property type="entry name" value="CELL DIVISION CYCLE-ASSOCIATED PROTEIN 7"/>
    <property type="match status" value="1"/>
</dbReference>
<keyword evidence="9" id="KW-0539">Nucleus</keyword>
<sequence>MRSKTQQARSPPSTRMNLRSYRSTALLPMETSSSSDDSCDSFGSDGFGTSKRPLRQTRSSAPSEKVFKVLPVTEEEDACSGFENDLNDDMTEMKMDSDSEACSPPRKTRKSFTLRVAMKFPNKRASPSKPVSPESKPKTGPKPEPKDPESDSEGDNFMLKRALNIKENKAMLAKLMSELDKVPGLIPRKAALSQGNTPRRVPRRSLDGSAARRRNPERTSRPHTRSRSLVDGPPSPAPDDDPEDKYSLVRRNRNDDDDDYEEEQREPRRRSYNSTLTIPHVVRPVEEITEAELDNICVNVREKIYNRATGSTCHQCRQKTTDTKTNCRNPECVGVRGQFCGPCLKNRYGEDVRDALLNPEWLCPPCRGICNCSFCRAREGRCATGVLVYLAKYHGYDNVHSYLKSLKKELEESE</sequence>
<proteinExistence type="predicted"/>
<dbReference type="InterPro" id="IPR040221">
    <property type="entry name" value="CDCA7/CDA7L"/>
</dbReference>
<evidence type="ECO:0000259" key="11">
    <source>
        <dbReference type="Pfam" id="PF10497"/>
    </source>
</evidence>
<dbReference type="GO" id="GO:0005737">
    <property type="term" value="C:cytoplasm"/>
    <property type="evidence" value="ECO:0007669"/>
    <property type="project" value="UniProtKB-SubCell"/>
</dbReference>
<keyword evidence="4" id="KW-1017">Isopeptide bond</keyword>
<name>A0A8C1EQ33_CYPCA</name>
<evidence type="ECO:0000256" key="6">
    <source>
        <dbReference type="ARBA" id="ARBA00022843"/>
    </source>
</evidence>
<dbReference type="Pfam" id="PF10497">
    <property type="entry name" value="zf-4CXXC_R1"/>
    <property type="match status" value="1"/>
</dbReference>
<reference evidence="12" key="1">
    <citation type="submission" date="2025-08" db="UniProtKB">
        <authorList>
            <consortium name="Ensembl"/>
        </authorList>
    </citation>
    <scope>IDENTIFICATION</scope>
</reference>
<evidence type="ECO:0000256" key="3">
    <source>
        <dbReference type="ARBA" id="ARBA00022490"/>
    </source>
</evidence>